<evidence type="ECO:0000256" key="3">
    <source>
        <dbReference type="ARBA" id="ARBA00022679"/>
    </source>
</evidence>
<dbReference type="Pfam" id="PF07730">
    <property type="entry name" value="HisKA_3"/>
    <property type="match status" value="1"/>
</dbReference>
<dbReference type="InterPro" id="IPR003018">
    <property type="entry name" value="GAF"/>
</dbReference>
<organism evidence="7 8">
    <name type="scientific">Guptibacillus hwajinpoensis</name>
    <dbReference type="NCBI Taxonomy" id="208199"/>
    <lineage>
        <taxon>Bacteria</taxon>
        <taxon>Bacillati</taxon>
        <taxon>Bacillota</taxon>
        <taxon>Bacilli</taxon>
        <taxon>Bacillales</taxon>
        <taxon>Guptibacillaceae</taxon>
        <taxon>Guptibacillus</taxon>
    </lineage>
</organism>
<name>A0A0J6FP39_9BACL</name>
<dbReference type="Pfam" id="PF02518">
    <property type="entry name" value="HATPase_c"/>
    <property type="match status" value="1"/>
</dbReference>
<protein>
    <recommendedName>
        <fullName evidence="2">histidine kinase</fullName>
        <ecNumber evidence="2">2.7.13.3</ecNumber>
    </recommendedName>
</protein>
<dbReference type="STRING" id="157733.AB986_18515"/>
<dbReference type="SUPFAM" id="SSF55874">
    <property type="entry name" value="ATPase domain of HSP90 chaperone/DNA topoisomerase II/histidine kinase"/>
    <property type="match status" value="1"/>
</dbReference>
<dbReference type="SUPFAM" id="SSF55781">
    <property type="entry name" value="GAF domain-like"/>
    <property type="match status" value="2"/>
</dbReference>
<evidence type="ECO:0000313" key="8">
    <source>
        <dbReference type="Proteomes" id="UP000035996"/>
    </source>
</evidence>
<sequence length="530" mass="59912">MDDQQHERELLTLKTIAETLNRSSDLQPMLQSVLEELLDVIGLQTGWIFLSDGKYDFTCTADIRLPQALSMNNKSPMCTGTCWCLNKYWDGKLHQAFNIIECKRLEDAVKNDLGDTEGLTHHATVPLTAAGETFGLLNVGSPGKENFNEEELTLLESVAYQIGTAIKRTKLFQNEQKRAEQYAKLETLTRELWKREQGVDIINGIVERTAISFEWPIVGYCTEEENQIFLHSFYSEGRLQKVEQLFGSEDFTELIDAIQFEKPILLKRNQLSFFKQSQVIIARNVSIRNNHVGILFALSDKKTDFDQSDGDVLKAIADHTALAIEHSRINEKRQELMISEERNRLARDLHDSVSQKLFSLSMTARGARDLQENNPILRDALKDIQQMSQEAMRDMKTLIWQLRPVGIEAGIMTSLETYAMGLDLKPTCHITGLKMLPGPIEEALFRIGQESLNNVQKHARVKEVSLFLNIDDQNASLTIEDKGRGFNHGTLGDYTLGLKGMRERADVLGGSLSIKSDVNKGTKIKVVLPL</sequence>
<evidence type="ECO:0000256" key="5">
    <source>
        <dbReference type="ARBA" id="ARBA00023012"/>
    </source>
</evidence>
<evidence type="ECO:0000313" key="7">
    <source>
        <dbReference type="EMBL" id="KMM36127.1"/>
    </source>
</evidence>
<dbReference type="InterPro" id="IPR011712">
    <property type="entry name" value="Sig_transdc_His_kin_sub3_dim/P"/>
</dbReference>
<evidence type="ECO:0000256" key="2">
    <source>
        <dbReference type="ARBA" id="ARBA00012438"/>
    </source>
</evidence>
<dbReference type="GO" id="GO:0000155">
    <property type="term" value="F:phosphorelay sensor kinase activity"/>
    <property type="evidence" value="ECO:0007669"/>
    <property type="project" value="InterPro"/>
</dbReference>
<dbReference type="PANTHER" id="PTHR24421:SF40">
    <property type="entry name" value="SENSOR HISTIDINE KINASE YHCY"/>
    <property type="match status" value="1"/>
</dbReference>
<dbReference type="InterPro" id="IPR036890">
    <property type="entry name" value="HATPase_C_sf"/>
</dbReference>
<keyword evidence="3" id="KW-0808">Transferase</keyword>
<dbReference type="EMBL" id="LELK01000009">
    <property type="protein sequence ID" value="KMM36127.1"/>
    <property type="molecule type" value="Genomic_DNA"/>
</dbReference>
<dbReference type="Proteomes" id="UP000035996">
    <property type="component" value="Unassembled WGS sequence"/>
</dbReference>
<evidence type="ECO:0000256" key="1">
    <source>
        <dbReference type="ARBA" id="ARBA00000085"/>
    </source>
</evidence>
<dbReference type="Gene3D" id="1.20.5.1930">
    <property type="match status" value="1"/>
</dbReference>
<comment type="catalytic activity">
    <reaction evidence="1">
        <text>ATP + protein L-histidine = ADP + protein N-phospho-L-histidine.</text>
        <dbReference type="EC" id="2.7.13.3"/>
    </reaction>
</comment>
<dbReference type="GO" id="GO:0046983">
    <property type="term" value="F:protein dimerization activity"/>
    <property type="evidence" value="ECO:0007669"/>
    <property type="project" value="InterPro"/>
</dbReference>
<accession>A0A0J6FP39</accession>
<dbReference type="InterPro" id="IPR029016">
    <property type="entry name" value="GAF-like_dom_sf"/>
</dbReference>
<keyword evidence="5" id="KW-0902">Two-component regulatory system</keyword>
<comment type="caution">
    <text evidence="7">The sequence shown here is derived from an EMBL/GenBank/DDBJ whole genome shotgun (WGS) entry which is preliminary data.</text>
</comment>
<dbReference type="RefSeq" id="WP_048313104.1">
    <property type="nucleotide sequence ID" value="NZ_CP119526.1"/>
</dbReference>
<dbReference type="Gene3D" id="3.30.450.40">
    <property type="match status" value="2"/>
</dbReference>
<dbReference type="EC" id="2.7.13.3" evidence="2"/>
<dbReference type="AlphaFoldDB" id="A0A0J6FP39"/>
<dbReference type="PATRIC" id="fig|157733.3.peg.1652"/>
<dbReference type="GO" id="GO:0016020">
    <property type="term" value="C:membrane"/>
    <property type="evidence" value="ECO:0007669"/>
    <property type="project" value="InterPro"/>
</dbReference>
<keyword evidence="4" id="KW-0418">Kinase</keyword>
<gene>
    <name evidence="7" type="ORF">AB986_18515</name>
</gene>
<proteinExistence type="predicted"/>
<dbReference type="InterPro" id="IPR050482">
    <property type="entry name" value="Sensor_HK_TwoCompSys"/>
</dbReference>
<dbReference type="OrthoDB" id="9795828at2"/>
<feature type="domain" description="GAF" evidence="6">
    <location>
        <begin position="25"/>
        <end position="176"/>
    </location>
</feature>
<evidence type="ECO:0000256" key="4">
    <source>
        <dbReference type="ARBA" id="ARBA00022777"/>
    </source>
</evidence>
<dbReference type="Gene3D" id="3.30.565.10">
    <property type="entry name" value="Histidine kinase-like ATPase, C-terminal domain"/>
    <property type="match status" value="1"/>
</dbReference>
<evidence type="ECO:0000259" key="6">
    <source>
        <dbReference type="SMART" id="SM00065"/>
    </source>
</evidence>
<reference evidence="7" key="1">
    <citation type="submission" date="2015-06" db="EMBL/GenBank/DDBJ databases">
        <authorList>
            <person name="Liu B."/>
            <person name="Wang J."/>
            <person name="Zhu Y."/>
            <person name="Liu G."/>
            <person name="Chen Q."/>
            <person name="Zheng C."/>
            <person name="Che J."/>
            <person name="Ge C."/>
            <person name="Shi H."/>
            <person name="Pan Z."/>
            <person name="Liu X."/>
        </authorList>
    </citation>
    <scope>NUCLEOTIDE SEQUENCE [LARGE SCALE GENOMIC DNA]</scope>
    <source>
        <strain evidence="7">DSM 16346</strain>
    </source>
</reference>
<dbReference type="SMART" id="SM00065">
    <property type="entry name" value="GAF"/>
    <property type="match status" value="1"/>
</dbReference>
<dbReference type="Pfam" id="PF13185">
    <property type="entry name" value="GAF_2"/>
    <property type="match status" value="1"/>
</dbReference>
<dbReference type="InterPro" id="IPR003594">
    <property type="entry name" value="HATPase_dom"/>
</dbReference>
<dbReference type="CDD" id="cd16917">
    <property type="entry name" value="HATPase_UhpB-NarQ-NarX-like"/>
    <property type="match status" value="1"/>
</dbReference>
<dbReference type="PANTHER" id="PTHR24421">
    <property type="entry name" value="NITRATE/NITRITE SENSOR PROTEIN NARX-RELATED"/>
    <property type="match status" value="1"/>
</dbReference>
<keyword evidence="8" id="KW-1185">Reference proteome</keyword>